<evidence type="ECO:0000256" key="10">
    <source>
        <dbReference type="ARBA" id="ARBA00042273"/>
    </source>
</evidence>
<feature type="domain" description="P-type" evidence="13">
    <location>
        <begin position="102"/>
        <end position="145"/>
    </location>
</feature>
<dbReference type="GO" id="GO:0035804">
    <property type="term" value="F:structural constituent of egg coat"/>
    <property type="evidence" value="ECO:0007669"/>
    <property type="project" value="TreeGrafter"/>
</dbReference>
<dbReference type="InterPro" id="IPR000519">
    <property type="entry name" value="P_trefoil_dom"/>
</dbReference>
<dbReference type="AlphaFoldDB" id="A0A8C5NTH5"/>
<dbReference type="Proteomes" id="UP000694408">
    <property type="component" value="Unplaced"/>
</dbReference>
<dbReference type="PROSITE" id="PS00025">
    <property type="entry name" value="P_TREFOIL_1"/>
    <property type="match status" value="1"/>
</dbReference>
<comment type="caution">
    <text evidence="12">Lacks conserved residue(s) required for the propagation of feature annotation.</text>
</comment>
<reference evidence="14" key="1">
    <citation type="submission" date="2025-08" db="UniProtKB">
        <authorList>
            <consortium name="Ensembl"/>
        </authorList>
    </citation>
    <scope>IDENTIFICATION</scope>
</reference>
<evidence type="ECO:0000256" key="3">
    <source>
        <dbReference type="ARBA" id="ARBA00022525"/>
    </source>
</evidence>
<dbReference type="Gene3D" id="4.10.110.10">
    <property type="entry name" value="Spasmolytic Protein, domain 1"/>
    <property type="match status" value="1"/>
</dbReference>
<dbReference type="GO" id="GO:0007339">
    <property type="term" value="P:binding of sperm to zona pellucida"/>
    <property type="evidence" value="ECO:0007669"/>
    <property type="project" value="TreeGrafter"/>
</dbReference>
<evidence type="ECO:0000256" key="12">
    <source>
        <dbReference type="PROSITE-ProRule" id="PRU00779"/>
    </source>
</evidence>
<dbReference type="InterPro" id="IPR017957">
    <property type="entry name" value="P_trefoil_CS"/>
</dbReference>
<dbReference type="PANTHER" id="PTHR23343">
    <property type="entry name" value="ZONA PELLUCIDA SPERM-BINDING PROTEIN"/>
    <property type="match status" value="1"/>
</dbReference>
<dbReference type="InterPro" id="IPR055356">
    <property type="entry name" value="ZP-N"/>
</dbReference>
<dbReference type="SUPFAM" id="SSF57492">
    <property type="entry name" value="Trefoil"/>
    <property type="match status" value="1"/>
</dbReference>
<evidence type="ECO:0000256" key="2">
    <source>
        <dbReference type="ARBA" id="ARBA00010863"/>
    </source>
</evidence>
<keyword evidence="7" id="KW-0325">Glycoprotein</keyword>
<evidence type="ECO:0000313" key="14">
    <source>
        <dbReference type="Ensembl" id="ENSJHYP00000023852.1"/>
    </source>
</evidence>
<evidence type="ECO:0000259" key="13">
    <source>
        <dbReference type="PROSITE" id="PS51448"/>
    </source>
</evidence>
<dbReference type="SMART" id="SM00241">
    <property type="entry name" value="ZP"/>
    <property type="match status" value="1"/>
</dbReference>
<dbReference type="PANTHER" id="PTHR23343:SF31">
    <property type="entry name" value="ZONA PELLUCIDA SPERM-BINDING PROTEIN 4"/>
    <property type="match status" value="1"/>
</dbReference>
<evidence type="ECO:0000256" key="1">
    <source>
        <dbReference type="ARBA" id="ARBA00004613"/>
    </source>
</evidence>
<evidence type="ECO:0000256" key="9">
    <source>
        <dbReference type="ARBA" id="ARBA00040238"/>
    </source>
</evidence>
<evidence type="ECO:0000256" key="5">
    <source>
        <dbReference type="ARBA" id="ARBA00023157"/>
    </source>
</evidence>
<sequence length="385" mass="41282">IKYLSSKDCSGSNLQCGTLKPLLLCPLSLDTEWKAHALQNDSGCGLLVSGTPEGSRKIPVSYAGCYVFEWDHNYFILVGLEGIDTLLRCPVDLPALDGPSSSVCLAVPSQDRLPCASLPISQGDCEARGCCYDPRDRVKPCYFGNTVTAHCTPSDGQFSIAVSRDVTLPPVALGSVQLASGHSTGCVPVLTNNAFVVYQFPLSACGTTFRMNADQAIYENESVASRDVKTGSLGSVTRDSTLSGSSVPLSVQVFALPPLPAVSLPGPLSLELRVASGRRGSRLSEQGSGSCQLAAFMTLPPCLQSSLFRMALIDQTSDPQRGFLHLPSSSACPSCLWWSCLLSKLVLKTGSLECMRMIKWVRKISEEERPACFISARLLSTFHFP</sequence>
<dbReference type="Ensembl" id="ENSJHYT00000028743.1">
    <property type="protein sequence ID" value="ENSJHYP00000023852.1"/>
    <property type="gene ID" value="ENSJHYG00000017926.1"/>
</dbReference>
<dbReference type="GO" id="GO:0005576">
    <property type="term" value="C:extracellular region"/>
    <property type="evidence" value="ECO:0007669"/>
    <property type="project" value="UniProtKB-SubCell"/>
</dbReference>
<dbReference type="GO" id="GO:0060468">
    <property type="term" value="P:prevention of polyspermy"/>
    <property type="evidence" value="ECO:0007669"/>
    <property type="project" value="TreeGrafter"/>
</dbReference>
<keyword evidence="6" id="KW-0675">Receptor</keyword>
<name>A0A8C5NTH5_JUNHY</name>
<evidence type="ECO:0000313" key="15">
    <source>
        <dbReference type="Proteomes" id="UP000694408"/>
    </source>
</evidence>
<keyword evidence="3" id="KW-0964">Secreted</keyword>
<keyword evidence="5 12" id="KW-1015">Disulfide bond</keyword>
<dbReference type="Pfam" id="PF23344">
    <property type="entry name" value="ZP-N"/>
    <property type="match status" value="1"/>
</dbReference>
<organism evidence="14 15">
    <name type="scientific">Junco hyemalis</name>
    <name type="common">Dark-eyed junco</name>
    <dbReference type="NCBI Taxonomy" id="40217"/>
    <lineage>
        <taxon>Eukaryota</taxon>
        <taxon>Metazoa</taxon>
        <taxon>Chordata</taxon>
        <taxon>Craniata</taxon>
        <taxon>Vertebrata</taxon>
        <taxon>Euteleostomi</taxon>
        <taxon>Archelosauria</taxon>
        <taxon>Archosauria</taxon>
        <taxon>Dinosauria</taxon>
        <taxon>Saurischia</taxon>
        <taxon>Theropoda</taxon>
        <taxon>Coelurosauria</taxon>
        <taxon>Aves</taxon>
        <taxon>Neognathae</taxon>
        <taxon>Neoaves</taxon>
        <taxon>Telluraves</taxon>
        <taxon>Australaves</taxon>
        <taxon>Passeriformes</taxon>
        <taxon>Passerellidae</taxon>
        <taxon>Junco</taxon>
    </lineage>
</organism>
<dbReference type="InterPro" id="IPR054554">
    <property type="entry name" value="ZP1/4_Ig-like"/>
</dbReference>
<evidence type="ECO:0000256" key="7">
    <source>
        <dbReference type="ARBA" id="ARBA00023180"/>
    </source>
</evidence>
<comment type="subcellular location">
    <subcellularLocation>
        <location evidence="1">Secreted</location>
    </subcellularLocation>
</comment>
<keyword evidence="4" id="KW-0732">Signal</keyword>
<comment type="similarity">
    <text evidence="2">Belongs to the ZP domain family. ZPB subfamily.</text>
</comment>
<dbReference type="SMART" id="SM00018">
    <property type="entry name" value="PD"/>
    <property type="match status" value="1"/>
</dbReference>
<dbReference type="InterPro" id="IPR001507">
    <property type="entry name" value="ZP_dom"/>
</dbReference>
<evidence type="ECO:0000256" key="4">
    <source>
        <dbReference type="ARBA" id="ARBA00022729"/>
    </source>
</evidence>
<proteinExistence type="inferred from homology"/>
<dbReference type="InterPro" id="IPR051148">
    <property type="entry name" value="Zona_Pellucida_Domain_gp"/>
</dbReference>
<evidence type="ECO:0000256" key="6">
    <source>
        <dbReference type="ARBA" id="ARBA00023170"/>
    </source>
</evidence>
<dbReference type="Gene3D" id="2.60.40.3210">
    <property type="entry name" value="Zona pellucida, ZP-N domain"/>
    <property type="match status" value="1"/>
</dbReference>
<dbReference type="GO" id="GO:0035805">
    <property type="term" value="C:egg coat"/>
    <property type="evidence" value="ECO:0007669"/>
    <property type="project" value="TreeGrafter"/>
</dbReference>
<evidence type="ECO:0000256" key="8">
    <source>
        <dbReference type="ARBA" id="ARBA00037545"/>
    </source>
</evidence>
<comment type="function">
    <text evidence="8">Component of the zona pellucida, an extracellular matrix surrounding oocytes which mediates sperm binding, induction of the acrosome reaction and prevents post-fertilization polyspermy. The zona pellucida is composed of 3 to 4 glycoproteins, ZP1, ZP2, ZP3, and ZP4. ZP4 may act as a sperm receptor.</text>
</comment>
<protein>
    <recommendedName>
        <fullName evidence="9">Zona pellucida sperm-binding protein 4</fullName>
    </recommendedName>
    <alternativeName>
        <fullName evidence="11">Zona pellucida glycoprotein 4</fullName>
    </alternativeName>
    <alternativeName>
        <fullName evidence="10">Zona pellucida protein B</fullName>
    </alternativeName>
</protein>
<reference evidence="14" key="2">
    <citation type="submission" date="2025-09" db="UniProtKB">
        <authorList>
            <consortium name="Ensembl"/>
        </authorList>
    </citation>
    <scope>IDENTIFICATION</scope>
</reference>
<dbReference type="GO" id="GO:0032190">
    <property type="term" value="F:acrosin binding"/>
    <property type="evidence" value="ECO:0007669"/>
    <property type="project" value="TreeGrafter"/>
</dbReference>
<evidence type="ECO:0000256" key="11">
    <source>
        <dbReference type="ARBA" id="ARBA00042573"/>
    </source>
</evidence>
<accession>A0A8C5NTH5</accession>
<dbReference type="Pfam" id="PF00088">
    <property type="entry name" value="Trefoil"/>
    <property type="match status" value="1"/>
</dbReference>
<dbReference type="Pfam" id="PF22821">
    <property type="entry name" value="ZP1_ZP4_Ig-like"/>
    <property type="match status" value="1"/>
</dbReference>
<dbReference type="PROSITE" id="PS51448">
    <property type="entry name" value="P_TREFOIL_2"/>
    <property type="match status" value="1"/>
</dbReference>
<dbReference type="InterPro" id="IPR044913">
    <property type="entry name" value="P_trefoil_dom_sf"/>
</dbReference>
<feature type="disulfide bond" evidence="12">
    <location>
        <begin position="115"/>
        <end position="130"/>
    </location>
</feature>
<keyword evidence="15" id="KW-1185">Reference proteome</keyword>
<dbReference type="CDD" id="cd00111">
    <property type="entry name" value="Trefoil"/>
    <property type="match status" value="1"/>
</dbReference>